<dbReference type="InterPro" id="IPR050108">
    <property type="entry name" value="CDK"/>
</dbReference>
<feature type="binding site" evidence="7">
    <location>
        <position position="143"/>
    </location>
    <ligand>
        <name>ATP</name>
        <dbReference type="ChEBI" id="CHEBI:30616"/>
    </ligand>
</feature>
<dbReference type="CDD" id="cd07840">
    <property type="entry name" value="STKc_CDK9_like"/>
    <property type="match status" value="1"/>
</dbReference>
<dbReference type="GO" id="GO:0005634">
    <property type="term" value="C:nucleus"/>
    <property type="evidence" value="ECO:0007669"/>
    <property type="project" value="TreeGrafter"/>
</dbReference>
<dbReference type="InterPro" id="IPR008271">
    <property type="entry name" value="Ser/Thr_kinase_AS"/>
</dbReference>
<dbReference type="FunFam" id="1.10.510.10:FF:000043">
    <property type="entry name" value="probable serine/threonine-protein kinase At1g54610"/>
    <property type="match status" value="1"/>
</dbReference>
<dbReference type="OrthoDB" id="28397at2759"/>
<dbReference type="SMART" id="SM00220">
    <property type="entry name" value="S_TKc"/>
    <property type="match status" value="1"/>
</dbReference>
<dbReference type="PROSITE" id="PS00107">
    <property type="entry name" value="PROTEIN_KINASE_ATP"/>
    <property type="match status" value="1"/>
</dbReference>
<dbReference type="PANTHER" id="PTHR24056">
    <property type="entry name" value="CELL DIVISION PROTEIN KINASE"/>
    <property type="match status" value="1"/>
</dbReference>
<feature type="domain" description="Protein kinase" evidence="9">
    <location>
        <begin position="114"/>
        <end position="398"/>
    </location>
</feature>
<evidence type="ECO:0000259" key="9">
    <source>
        <dbReference type="PROSITE" id="PS50011"/>
    </source>
</evidence>
<evidence type="ECO:0000256" key="1">
    <source>
        <dbReference type="ARBA" id="ARBA00006485"/>
    </source>
</evidence>
<dbReference type="EMBL" id="JAAMPC010000006">
    <property type="protein sequence ID" value="KAG2307576.1"/>
    <property type="molecule type" value="Genomic_DNA"/>
</dbReference>
<feature type="region of interest" description="Disordered" evidence="8">
    <location>
        <begin position="14"/>
        <end position="35"/>
    </location>
</feature>
<dbReference type="FunFam" id="3.30.200.20:FF:000021">
    <property type="entry name" value="probable serine/threonine-protein kinase At1g54610"/>
    <property type="match status" value="1"/>
</dbReference>
<evidence type="ECO:0000256" key="8">
    <source>
        <dbReference type="SAM" id="MobiDB-lite"/>
    </source>
</evidence>
<protein>
    <recommendedName>
        <fullName evidence="9">Protein kinase domain-containing protein</fullName>
    </recommendedName>
</protein>
<name>A0A8X7VA87_BRACI</name>
<dbReference type="SUPFAM" id="SSF56112">
    <property type="entry name" value="Protein kinase-like (PK-like)"/>
    <property type="match status" value="1"/>
</dbReference>
<dbReference type="Gene3D" id="3.30.200.20">
    <property type="entry name" value="Phosphorylase Kinase, domain 1"/>
    <property type="match status" value="1"/>
</dbReference>
<gene>
    <name evidence="10" type="ORF">Bca52824_027324</name>
</gene>
<dbReference type="GO" id="GO:0032968">
    <property type="term" value="P:positive regulation of transcription elongation by RNA polymerase II"/>
    <property type="evidence" value="ECO:0007669"/>
    <property type="project" value="TreeGrafter"/>
</dbReference>
<dbReference type="InterPro" id="IPR017441">
    <property type="entry name" value="Protein_kinase_ATP_BS"/>
</dbReference>
<keyword evidence="2" id="KW-0723">Serine/threonine-protein kinase</keyword>
<dbReference type="PANTHER" id="PTHR24056:SF188">
    <property type="entry name" value="CYCLIN-DEPENDENT KINASE C-2 C"/>
    <property type="match status" value="1"/>
</dbReference>
<keyword evidence="5" id="KW-0418">Kinase</keyword>
<evidence type="ECO:0000256" key="6">
    <source>
        <dbReference type="ARBA" id="ARBA00022840"/>
    </source>
</evidence>
<proteinExistence type="inferred from homology"/>
<dbReference type="Proteomes" id="UP000886595">
    <property type="component" value="Unassembled WGS sequence"/>
</dbReference>
<sequence>MGCISSKNASCLTDPGALPVHDRENAPEPNISSTNQQHGVFVDHSLGASHNNSRSRKSKRLGGSDLRVGVSLLSGLSAHRNVEAEQAEAGWPSWLCSVASEAVEGWVPLKAVAFQKLEKIGQGTYSSVFRAREVETGKMVALKKVKFDSLQPESIRFMAREILILRKLNHPNIMKLEGIVTSRASSSIYLVFEYMEHDLSGLSSNPDIRFTESQIKCYMQQLLWGLEHCHMRGVIHRDIKASNILVNNKGVLKIGDFGLANVVTAKDKHQLTSRVVTLWYRAPELLMGSTSYGVSIDLWSVGCVFAEILMGKPILKGRTEIEQLHKIYKLCGSPLDSFWNKTRLPHATSFRPQHTYEATLRERCRELPTCGVSLLETLLSMEPYKRGTASSALNSEYFLTRPYACDPSSLPKYPPNKEIDAKYRDDMRRKRANLKLRDSGVGRKHKDYIEQNMIQIATLSCQYERFCFDTVEDKHILNEASGVTTTTHGNYYKLSDLPMTTASAGGFAWAVKRRKDPDKISTITYYKPSSRSQLSETSVAFAKNTGLNLKLDSDSVWEIQGDNDDQIVEEVPSECKLSRIGERQGSLNGSGLDFSRRDKDYPVKKNLEHLQFGKQSISGPLIFKAGKINEILQRNESNIRQAVRKSHFQRGKKRKLITQE</sequence>
<keyword evidence="3" id="KW-0808">Transferase</keyword>
<dbReference type="Pfam" id="PF00069">
    <property type="entry name" value="Pkinase"/>
    <property type="match status" value="1"/>
</dbReference>
<dbReference type="PROSITE" id="PS50011">
    <property type="entry name" value="PROTEIN_KINASE_DOM"/>
    <property type="match status" value="1"/>
</dbReference>
<keyword evidence="11" id="KW-1185">Reference proteome</keyword>
<evidence type="ECO:0000313" key="10">
    <source>
        <dbReference type="EMBL" id="KAG2307576.1"/>
    </source>
</evidence>
<organism evidence="10 11">
    <name type="scientific">Brassica carinata</name>
    <name type="common">Ethiopian mustard</name>
    <name type="synonym">Abyssinian cabbage</name>
    <dbReference type="NCBI Taxonomy" id="52824"/>
    <lineage>
        <taxon>Eukaryota</taxon>
        <taxon>Viridiplantae</taxon>
        <taxon>Streptophyta</taxon>
        <taxon>Embryophyta</taxon>
        <taxon>Tracheophyta</taxon>
        <taxon>Spermatophyta</taxon>
        <taxon>Magnoliopsida</taxon>
        <taxon>eudicotyledons</taxon>
        <taxon>Gunneridae</taxon>
        <taxon>Pentapetalae</taxon>
        <taxon>rosids</taxon>
        <taxon>malvids</taxon>
        <taxon>Brassicales</taxon>
        <taxon>Brassicaceae</taxon>
        <taxon>Brassiceae</taxon>
        <taxon>Brassica</taxon>
    </lineage>
</organism>
<evidence type="ECO:0000256" key="3">
    <source>
        <dbReference type="ARBA" id="ARBA00022679"/>
    </source>
</evidence>
<keyword evidence="6 7" id="KW-0067">ATP-binding</keyword>
<evidence type="ECO:0000256" key="7">
    <source>
        <dbReference type="PROSITE-ProRule" id="PRU10141"/>
    </source>
</evidence>
<keyword evidence="4 7" id="KW-0547">Nucleotide-binding</keyword>
<evidence type="ECO:0000256" key="4">
    <source>
        <dbReference type="ARBA" id="ARBA00022741"/>
    </source>
</evidence>
<comment type="similarity">
    <text evidence="1">Belongs to the protein kinase superfamily. CMGC Ser/Thr protein kinase family. CDC2/CDKX subfamily.</text>
</comment>
<dbReference type="GO" id="GO:0000307">
    <property type="term" value="C:cyclin-dependent protein kinase holoenzyme complex"/>
    <property type="evidence" value="ECO:0007669"/>
    <property type="project" value="TreeGrafter"/>
</dbReference>
<accession>A0A8X7VA87</accession>
<dbReference type="PROSITE" id="PS00108">
    <property type="entry name" value="PROTEIN_KINASE_ST"/>
    <property type="match status" value="1"/>
</dbReference>
<dbReference type="GO" id="GO:0008353">
    <property type="term" value="F:RNA polymerase II CTD heptapeptide repeat kinase activity"/>
    <property type="evidence" value="ECO:0007669"/>
    <property type="project" value="TreeGrafter"/>
</dbReference>
<reference evidence="10 11" key="1">
    <citation type="submission" date="2020-02" db="EMBL/GenBank/DDBJ databases">
        <authorList>
            <person name="Ma Q."/>
            <person name="Huang Y."/>
            <person name="Song X."/>
            <person name="Pei D."/>
        </authorList>
    </citation>
    <scope>NUCLEOTIDE SEQUENCE [LARGE SCALE GENOMIC DNA]</scope>
    <source>
        <strain evidence="10">Sxm20200214</strain>
        <tissue evidence="10">Leaf</tissue>
    </source>
</reference>
<evidence type="ECO:0000256" key="2">
    <source>
        <dbReference type="ARBA" id="ARBA00022527"/>
    </source>
</evidence>
<dbReference type="Gene3D" id="1.10.510.10">
    <property type="entry name" value="Transferase(Phosphotransferase) domain 1"/>
    <property type="match status" value="1"/>
</dbReference>
<dbReference type="InterPro" id="IPR011009">
    <property type="entry name" value="Kinase-like_dom_sf"/>
</dbReference>
<evidence type="ECO:0000256" key="5">
    <source>
        <dbReference type="ARBA" id="ARBA00022777"/>
    </source>
</evidence>
<comment type="caution">
    <text evidence="10">The sequence shown here is derived from an EMBL/GenBank/DDBJ whole genome shotgun (WGS) entry which is preliminary data.</text>
</comment>
<dbReference type="InterPro" id="IPR000719">
    <property type="entry name" value="Prot_kinase_dom"/>
</dbReference>
<dbReference type="GO" id="GO:0005524">
    <property type="term" value="F:ATP binding"/>
    <property type="evidence" value="ECO:0007669"/>
    <property type="project" value="UniProtKB-UniRule"/>
</dbReference>
<evidence type="ECO:0000313" key="11">
    <source>
        <dbReference type="Proteomes" id="UP000886595"/>
    </source>
</evidence>
<dbReference type="AlphaFoldDB" id="A0A8X7VA87"/>